<comment type="caution">
    <text evidence="2">The sequence shown here is derived from an EMBL/GenBank/DDBJ whole genome shotgun (WGS) entry which is preliminary data.</text>
</comment>
<feature type="transmembrane region" description="Helical" evidence="1">
    <location>
        <begin position="51"/>
        <end position="68"/>
    </location>
</feature>
<organism evidence="2 3">
    <name type="scientific">Sphingobacterium phlebotomi</name>
    <dbReference type="NCBI Taxonomy" id="2605433"/>
    <lineage>
        <taxon>Bacteria</taxon>
        <taxon>Pseudomonadati</taxon>
        <taxon>Bacteroidota</taxon>
        <taxon>Sphingobacteriia</taxon>
        <taxon>Sphingobacteriales</taxon>
        <taxon>Sphingobacteriaceae</taxon>
        <taxon>Sphingobacterium</taxon>
    </lineage>
</organism>
<dbReference type="AlphaFoldDB" id="A0A5D4GUI0"/>
<keyword evidence="1" id="KW-0472">Membrane</keyword>
<protein>
    <submittedName>
        <fullName evidence="2">Uncharacterized protein</fullName>
    </submittedName>
</protein>
<sequence>MKKKNDHTNLVLSASAGMLIISICTFIYIYNDIFPDTKKFTADVWGTISDWMIIAVTVVTAVFLYRTLQSQMEVQKMQQEITQIETHIFRERIRPILNILDQKYDSTGFKLSFKISIQQNSLKHPKFISPILLRFKSHTIVNITDLNEGYLYALQDYILPEDKRTIDLEIDLDIDKWQNGSQLHGKFDGYYMINIAFHYQDIKNYPYENIIAIVIKPSENFIKISLGDPYFE</sequence>
<dbReference type="Proteomes" id="UP000322362">
    <property type="component" value="Unassembled WGS sequence"/>
</dbReference>
<dbReference type="EMBL" id="VTAV01000024">
    <property type="protein sequence ID" value="TYR31662.1"/>
    <property type="molecule type" value="Genomic_DNA"/>
</dbReference>
<evidence type="ECO:0000313" key="3">
    <source>
        <dbReference type="Proteomes" id="UP000322362"/>
    </source>
</evidence>
<evidence type="ECO:0000256" key="1">
    <source>
        <dbReference type="SAM" id="Phobius"/>
    </source>
</evidence>
<name>A0A5D4GUI0_9SPHI</name>
<reference evidence="2 3" key="1">
    <citation type="submission" date="2019-08" db="EMBL/GenBank/DDBJ databases">
        <title>Phlebobacter frassis gen. nov. sp. nov., a new member of family Sphingobacteriaceae isolated from sand fly rearing media.</title>
        <authorList>
            <person name="Kakumanu M.L."/>
            <person name="Marayati B.F."/>
            <person name="Wada-Katsumata A."/>
            <person name="Wasserberg G."/>
            <person name="Schal C."/>
            <person name="Apperson C.S."/>
            <person name="Ponnusamy L."/>
        </authorList>
    </citation>
    <scope>NUCLEOTIDE SEQUENCE [LARGE SCALE GENOMIC DNA]</scope>
    <source>
        <strain evidence="2 3">SSI9</strain>
    </source>
</reference>
<proteinExistence type="predicted"/>
<gene>
    <name evidence="2" type="ORF">FXV77_20685</name>
</gene>
<dbReference type="RefSeq" id="WP_148921151.1">
    <property type="nucleotide sequence ID" value="NZ_VTAV01000024.1"/>
</dbReference>
<keyword evidence="3" id="KW-1185">Reference proteome</keyword>
<keyword evidence="1" id="KW-0812">Transmembrane</keyword>
<feature type="transmembrane region" description="Helical" evidence="1">
    <location>
        <begin position="12"/>
        <end position="31"/>
    </location>
</feature>
<keyword evidence="1" id="KW-1133">Transmembrane helix</keyword>
<accession>A0A5D4GUI0</accession>
<evidence type="ECO:0000313" key="2">
    <source>
        <dbReference type="EMBL" id="TYR31662.1"/>
    </source>
</evidence>